<keyword evidence="4 8" id="KW-0472">Membrane</keyword>
<evidence type="ECO:0000256" key="7">
    <source>
        <dbReference type="PROSITE-ProRule" id="PRU00284"/>
    </source>
</evidence>
<feature type="transmembrane region" description="Helical" evidence="8">
    <location>
        <begin position="146"/>
        <end position="167"/>
    </location>
</feature>
<gene>
    <name evidence="10" type="ordered locus">TERTU_0145</name>
</gene>
<dbReference type="HOGENOM" id="CLU_000445_137_4_6"/>
<dbReference type="SMART" id="SM00283">
    <property type="entry name" value="MA"/>
    <property type="match status" value="1"/>
</dbReference>
<evidence type="ECO:0000256" key="6">
    <source>
        <dbReference type="ARBA" id="ARBA00029447"/>
    </source>
</evidence>
<dbReference type="CDD" id="cd11386">
    <property type="entry name" value="MCP_signal"/>
    <property type="match status" value="1"/>
</dbReference>
<dbReference type="InterPro" id="IPR004089">
    <property type="entry name" value="MCPsignal_dom"/>
</dbReference>
<dbReference type="Proteomes" id="UP000009080">
    <property type="component" value="Chromosome"/>
</dbReference>
<dbReference type="KEGG" id="ttu:TERTU_0145"/>
<dbReference type="Gene3D" id="1.10.287.950">
    <property type="entry name" value="Methyl-accepting chemotaxis protein"/>
    <property type="match status" value="1"/>
</dbReference>
<evidence type="ECO:0000256" key="1">
    <source>
        <dbReference type="ARBA" id="ARBA00004141"/>
    </source>
</evidence>
<proteinExistence type="inferred from homology"/>
<evidence type="ECO:0000256" key="4">
    <source>
        <dbReference type="ARBA" id="ARBA00023136"/>
    </source>
</evidence>
<evidence type="ECO:0000259" key="9">
    <source>
        <dbReference type="PROSITE" id="PS50111"/>
    </source>
</evidence>
<dbReference type="EMBL" id="CP001614">
    <property type="protein sequence ID" value="ACR10959.1"/>
    <property type="molecule type" value="Genomic_DNA"/>
</dbReference>
<sequence>MLEKNHLLADYHQKADRLMVMVSYLLAIFSLILAPKYDTWVPAIVVGVGTAVMLTVLLKMAAGTWVMRCVVGVAFMVQTALHIHQGHGMIEYHFGVFVLIAVLLYYRDWRPPLVAGVTIAVHHVSFYVLQSQGAGVYVLIPENSSFAIIELHALYVIAETALVCWMARDTEKDAYATLGLAYAIKQITRDPAHMDVTFRTGQDDIESNRIFDNFLTTTDNFIGAVQNLTSDLNAAGVDLGKVTTSMRSALDGQQQETNLASTAVEQMSVSIREVAENANHASSLTATISEDVDAGVSSSDAALSGIERLSRQIQETSEAVECLAGESSNIGSVSDVIKGIAEQTNLLALNAAIEAARAGEQGRGFAVVADEVRTLASKTQESTGEIQTIINKLQSLSETSVNNMASSRQLVEECVTSNRNSNKALQNIHGNLSKVRDMNYMIAQATLEQENVSNNVAGNVSQISHVAATTAEDAKSLAEKSHNLITQAEKISAQIAKFKTS</sequence>
<dbReference type="GO" id="GO:0007165">
    <property type="term" value="P:signal transduction"/>
    <property type="evidence" value="ECO:0007669"/>
    <property type="project" value="UniProtKB-KW"/>
</dbReference>
<organism evidence="10 11">
    <name type="scientific">Teredinibacter turnerae (strain ATCC 39867 / T7901)</name>
    <dbReference type="NCBI Taxonomy" id="377629"/>
    <lineage>
        <taxon>Bacteria</taxon>
        <taxon>Pseudomonadati</taxon>
        <taxon>Pseudomonadota</taxon>
        <taxon>Gammaproteobacteria</taxon>
        <taxon>Cellvibrionales</taxon>
        <taxon>Cellvibrionaceae</taxon>
        <taxon>Teredinibacter</taxon>
    </lineage>
</organism>
<dbReference type="STRING" id="377629.TERTU_0145"/>
<keyword evidence="2 8" id="KW-0812">Transmembrane</keyword>
<dbReference type="Pfam" id="PF00015">
    <property type="entry name" value="MCPsignal"/>
    <property type="match status" value="1"/>
</dbReference>
<dbReference type="GO" id="GO:0016020">
    <property type="term" value="C:membrane"/>
    <property type="evidence" value="ECO:0007669"/>
    <property type="project" value="UniProtKB-SubCell"/>
</dbReference>
<dbReference type="RefSeq" id="WP_015817071.1">
    <property type="nucleotide sequence ID" value="NC_012997.1"/>
</dbReference>
<name>C5BLD1_TERTT</name>
<evidence type="ECO:0000313" key="11">
    <source>
        <dbReference type="Proteomes" id="UP000009080"/>
    </source>
</evidence>
<evidence type="ECO:0000256" key="2">
    <source>
        <dbReference type="ARBA" id="ARBA00022692"/>
    </source>
</evidence>
<feature type="domain" description="Methyl-accepting transducer" evidence="9">
    <location>
        <begin position="228"/>
        <end position="464"/>
    </location>
</feature>
<dbReference type="eggNOG" id="COG0840">
    <property type="taxonomic scope" value="Bacteria"/>
</dbReference>
<reference evidence="10 11" key="1">
    <citation type="journal article" date="2009" name="PLoS ONE">
        <title>The complete genome of Teredinibacter turnerae T7901: an intracellular endosymbiont of marine wood-boring bivalves (shipworms).</title>
        <authorList>
            <person name="Yang J.C."/>
            <person name="Madupu R."/>
            <person name="Durkin A.S."/>
            <person name="Ekborg N.A."/>
            <person name="Pedamallu C.S."/>
            <person name="Hostetler J.B."/>
            <person name="Radune D."/>
            <person name="Toms B.S."/>
            <person name="Henrissat B."/>
            <person name="Coutinho P.M."/>
            <person name="Schwarz S."/>
            <person name="Field L."/>
            <person name="Trindade-Silva A.E."/>
            <person name="Soares C.A.G."/>
            <person name="Elshahawi S."/>
            <person name="Hanora A."/>
            <person name="Schmidt E.W."/>
            <person name="Haygood M.G."/>
            <person name="Posfai J."/>
            <person name="Benner J."/>
            <person name="Madinger C."/>
            <person name="Nove J."/>
            <person name="Anton B."/>
            <person name="Chaudhary K."/>
            <person name="Foster J."/>
            <person name="Holman A."/>
            <person name="Kumar S."/>
            <person name="Lessard P.A."/>
            <person name="Luyten Y.A."/>
            <person name="Slatko B."/>
            <person name="Wood N."/>
            <person name="Wu B."/>
            <person name="Teplitski M."/>
            <person name="Mougous J.D."/>
            <person name="Ward N."/>
            <person name="Eisen J.A."/>
            <person name="Badger J.H."/>
            <person name="Distel D.L."/>
        </authorList>
    </citation>
    <scope>NUCLEOTIDE SEQUENCE [LARGE SCALE GENOMIC DNA]</scope>
    <source>
        <strain evidence="11">ATCC 39867 / T7901</strain>
    </source>
</reference>
<dbReference type="PROSITE" id="PS50111">
    <property type="entry name" value="CHEMOTAXIS_TRANSDUC_2"/>
    <property type="match status" value="1"/>
</dbReference>
<feature type="transmembrane region" description="Helical" evidence="8">
    <location>
        <begin position="65"/>
        <end position="83"/>
    </location>
</feature>
<dbReference type="FunFam" id="1.10.287.950:FF:000001">
    <property type="entry name" value="Methyl-accepting chemotaxis sensory transducer"/>
    <property type="match status" value="1"/>
</dbReference>
<dbReference type="AlphaFoldDB" id="C5BLD1"/>
<evidence type="ECO:0000256" key="3">
    <source>
        <dbReference type="ARBA" id="ARBA00022989"/>
    </source>
</evidence>
<evidence type="ECO:0000256" key="5">
    <source>
        <dbReference type="ARBA" id="ARBA00023224"/>
    </source>
</evidence>
<keyword evidence="5 7" id="KW-0807">Transducer</keyword>
<dbReference type="PANTHER" id="PTHR32089">
    <property type="entry name" value="METHYL-ACCEPTING CHEMOTAXIS PROTEIN MCPB"/>
    <property type="match status" value="1"/>
</dbReference>
<evidence type="ECO:0000313" key="10">
    <source>
        <dbReference type="EMBL" id="ACR10959.1"/>
    </source>
</evidence>
<feature type="transmembrane region" description="Helical" evidence="8">
    <location>
        <begin position="113"/>
        <end position="140"/>
    </location>
</feature>
<dbReference type="GO" id="GO:0006935">
    <property type="term" value="P:chemotaxis"/>
    <property type="evidence" value="ECO:0007669"/>
    <property type="project" value="UniProtKB-ARBA"/>
</dbReference>
<evidence type="ECO:0000256" key="8">
    <source>
        <dbReference type="SAM" id="Phobius"/>
    </source>
</evidence>
<comment type="subcellular location">
    <subcellularLocation>
        <location evidence="1">Membrane</location>
        <topology evidence="1">Multi-pass membrane protein</topology>
    </subcellularLocation>
</comment>
<keyword evidence="11" id="KW-1185">Reference proteome</keyword>
<dbReference type="SUPFAM" id="SSF58104">
    <property type="entry name" value="Methyl-accepting chemotaxis protein (MCP) signaling domain"/>
    <property type="match status" value="1"/>
</dbReference>
<comment type="similarity">
    <text evidence="6">Belongs to the methyl-accepting chemotaxis (MCP) protein family.</text>
</comment>
<feature type="transmembrane region" description="Helical" evidence="8">
    <location>
        <begin position="89"/>
        <end position="106"/>
    </location>
</feature>
<dbReference type="PANTHER" id="PTHR32089:SF119">
    <property type="entry name" value="METHYL-ACCEPTING CHEMOTAXIS PROTEIN CTPL"/>
    <property type="match status" value="1"/>
</dbReference>
<feature type="transmembrane region" description="Helical" evidence="8">
    <location>
        <begin position="40"/>
        <end position="58"/>
    </location>
</feature>
<keyword evidence="3 8" id="KW-1133">Transmembrane helix</keyword>
<accession>C5BLD1</accession>
<protein>
    <submittedName>
        <fullName evidence="10">Methyl-accepting chemotaxis protein</fullName>
    </submittedName>
</protein>
<feature type="transmembrane region" description="Helical" evidence="8">
    <location>
        <begin position="18"/>
        <end position="34"/>
    </location>
</feature>